<proteinExistence type="predicted"/>
<name>A0AAD8JCB3_9APIA</name>
<evidence type="ECO:0000313" key="2">
    <source>
        <dbReference type="EMBL" id="KAK1401228.1"/>
    </source>
</evidence>
<evidence type="ECO:0000313" key="3">
    <source>
        <dbReference type="Proteomes" id="UP001237642"/>
    </source>
</evidence>
<evidence type="ECO:0000256" key="1">
    <source>
        <dbReference type="SAM" id="Phobius"/>
    </source>
</evidence>
<reference evidence="2" key="2">
    <citation type="submission" date="2023-05" db="EMBL/GenBank/DDBJ databases">
        <authorList>
            <person name="Schelkunov M.I."/>
        </authorList>
    </citation>
    <scope>NUCLEOTIDE SEQUENCE</scope>
    <source>
        <strain evidence="2">Hsosn_3</strain>
        <tissue evidence="2">Leaf</tissue>
    </source>
</reference>
<keyword evidence="1" id="KW-0472">Membrane</keyword>
<dbReference type="Proteomes" id="UP001237642">
    <property type="component" value="Unassembled WGS sequence"/>
</dbReference>
<keyword evidence="1" id="KW-1133">Transmembrane helix</keyword>
<reference evidence="2" key="1">
    <citation type="submission" date="2023-02" db="EMBL/GenBank/DDBJ databases">
        <title>Genome of toxic invasive species Heracleum sosnowskyi carries increased number of genes despite the absence of recent whole-genome duplications.</title>
        <authorList>
            <person name="Schelkunov M."/>
            <person name="Shtratnikova V."/>
            <person name="Makarenko M."/>
            <person name="Klepikova A."/>
            <person name="Omelchenko D."/>
            <person name="Novikova G."/>
            <person name="Obukhova E."/>
            <person name="Bogdanov V."/>
            <person name="Penin A."/>
            <person name="Logacheva M."/>
        </authorList>
    </citation>
    <scope>NUCLEOTIDE SEQUENCE</scope>
    <source>
        <strain evidence="2">Hsosn_3</strain>
        <tissue evidence="2">Leaf</tissue>
    </source>
</reference>
<protein>
    <submittedName>
        <fullName evidence="2">Uncharacterized protein</fullName>
    </submittedName>
</protein>
<feature type="transmembrane region" description="Helical" evidence="1">
    <location>
        <begin position="71"/>
        <end position="96"/>
    </location>
</feature>
<gene>
    <name evidence="2" type="ORF">POM88_000833</name>
</gene>
<comment type="caution">
    <text evidence="2">The sequence shown here is derived from an EMBL/GenBank/DDBJ whole genome shotgun (WGS) entry which is preliminary data.</text>
</comment>
<keyword evidence="3" id="KW-1185">Reference proteome</keyword>
<sequence>MFPIFSVACLFVQKVAYCRLENKDYSRGNLEDFGLRCREILTCLYNPFCSSFSPSCILISENCGKKRVERWVILGLMVLLLYINTSTVGLITLMLLNIFCNPFGLDVFPSFRFGCRKSAYFFEFAFYDYDLGVYDCVYVWCWEYPCRNK</sequence>
<dbReference type="EMBL" id="JAUIZM010000001">
    <property type="protein sequence ID" value="KAK1401228.1"/>
    <property type="molecule type" value="Genomic_DNA"/>
</dbReference>
<keyword evidence="1" id="KW-0812">Transmembrane</keyword>
<organism evidence="2 3">
    <name type="scientific">Heracleum sosnowskyi</name>
    <dbReference type="NCBI Taxonomy" id="360622"/>
    <lineage>
        <taxon>Eukaryota</taxon>
        <taxon>Viridiplantae</taxon>
        <taxon>Streptophyta</taxon>
        <taxon>Embryophyta</taxon>
        <taxon>Tracheophyta</taxon>
        <taxon>Spermatophyta</taxon>
        <taxon>Magnoliopsida</taxon>
        <taxon>eudicotyledons</taxon>
        <taxon>Gunneridae</taxon>
        <taxon>Pentapetalae</taxon>
        <taxon>asterids</taxon>
        <taxon>campanulids</taxon>
        <taxon>Apiales</taxon>
        <taxon>Apiaceae</taxon>
        <taxon>Apioideae</taxon>
        <taxon>apioid superclade</taxon>
        <taxon>Tordylieae</taxon>
        <taxon>Tordyliinae</taxon>
        <taxon>Heracleum</taxon>
    </lineage>
</organism>
<accession>A0AAD8JCB3</accession>
<dbReference type="AlphaFoldDB" id="A0AAD8JCB3"/>